<accession>A0A8J5MRB8</accession>
<dbReference type="InterPro" id="IPR000719">
    <property type="entry name" value="Prot_kinase_dom"/>
</dbReference>
<feature type="compositionally biased region" description="Basic and acidic residues" evidence="6">
    <location>
        <begin position="771"/>
        <end position="782"/>
    </location>
</feature>
<evidence type="ECO:0000256" key="1">
    <source>
        <dbReference type="ARBA" id="ARBA00022527"/>
    </source>
</evidence>
<dbReference type="AlphaFoldDB" id="A0A8J5MRB8"/>
<dbReference type="EMBL" id="JAHLQT010029887">
    <property type="protein sequence ID" value="KAG7161123.1"/>
    <property type="molecule type" value="Genomic_DNA"/>
</dbReference>
<keyword evidence="5" id="KW-0067">ATP-binding</keyword>
<evidence type="ECO:0000256" key="3">
    <source>
        <dbReference type="ARBA" id="ARBA00022741"/>
    </source>
</evidence>
<evidence type="ECO:0000313" key="9">
    <source>
        <dbReference type="Proteomes" id="UP000747542"/>
    </source>
</evidence>
<dbReference type="GO" id="GO:0005524">
    <property type="term" value="F:ATP binding"/>
    <property type="evidence" value="ECO:0007669"/>
    <property type="project" value="UniProtKB-KW"/>
</dbReference>
<feature type="compositionally biased region" description="Basic and acidic residues" evidence="6">
    <location>
        <begin position="492"/>
        <end position="502"/>
    </location>
</feature>
<keyword evidence="9" id="KW-1185">Reference proteome</keyword>
<evidence type="ECO:0000256" key="6">
    <source>
        <dbReference type="SAM" id="MobiDB-lite"/>
    </source>
</evidence>
<feature type="compositionally biased region" description="Basic and acidic residues" evidence="6">
    <location>
        <begin position="523"/>
        <end position="551"/>
    </location>
</feature>
<proteinExistence type="predicted"/>
<evidence type="ECO:0000256" key="2">
    <source>
        <dbReference type="ARBA" id="ARBA00022679"/>
    </source>
</evidence>
<dbReference type="PANTHER" id="PTHR24342">
    <property type="entry name" value="SERINE/THREONINE-PROTEIN KINASE 17"/>
    <property type="match status" value="1"/>
</dbReference>
<feature type="compositionally biased region" description="Low complexity" evidence="6">
    <location>
        <begin position="115"/>
        <end position="149"/>
    </location>
</feature>
<gene>
    <name evidence="8" type="primary">Drak-L</name>
    <name evidence="8" type="ORF">Hamer_G023507</name>
</gene>
<evidence type="ECO:0000256" key="4">
    <source>
        <dbReference type="ARBA" id="ARBA00022777"/>
    </source>
</evidence>
<name>A0A8J5MRB8_HOMAM</name>
<feature type="compositionally biased region" description="Polar residues" evidence="6">
    <location>
        <begin position="171"/>
        <end position="181"/>
    </location>
</feature>
<feature type="compositionally biased region" description="Polar residues" evidence="6">
    <location>
        <begin position="786"/>
        <end position="800"/>
    </location>
</feature>
<keyword evidence="4 8" id="KW-0418">Kinase</keyword>
<protein>
    <submittedName>
        <fullName evidence="8">Death-associated protein kinase related-like</fullName>
    </submittedName>
</protein>
<feature type="compositionally biased region" description="Low complexity" evidence="6">
    <location>
        <begin position="607"/>
        <end position="619"/>
    </location>
</feature>
<feature type="compositionally biased region" description="Basic and acidic residues" evidence="6">
    <location>
        <begin position="650"/>
        <end position="660"/>
    </location>
</feature>
<feature type="compositionally biased region" description="Basic and acidic residues" evidence="6">
    <location>
        <begin position="620"/>
        <end position="629"/>
    </location>
</feature>
<feature type="compositionally biased region" description="Polar residues" evidence="6">
    <location>
        <begin position="696"/>
        <end position="715"/>
    </location>
</feature>
<sequence>MVGREDRRIVITSLEGPEDWSLGVLTYVLLTGFLPFGGDTDQETFLEISLGELDFPEELFEDISAEAIDFIKKLLIRKPQYGDQSRMSARECLEHPWMKADLSKAKIPPQPVLKTSSSPATTSTSPATTSMTLTVPTSDTHHTSTSVHSPSLVSALSEIITSAGGADHYTKSSGSLSNTPGVLTPTNTTPAILTPNNTTPTILTPMSSSPRDIGLPPIHPLSGPKTSAVNSAYSSTSSLYRGGSRQSLDRVRSLSKSREVLFERMQMSNQKKAVSKSRERLHEGRLGLSRSREDLWALKSFSHSEEALSVFGWLNQDDDSLYKSCTNVFLPMLPMVDEYRVSGRLYKSLASIDKIDEVGTESTQGNERQSIFDSRFSINDEEYNHLITKYNTAVNSHRKTPPRGRTSENRQRNTIPEGRLKGNSQGGRGDNACNKRCSRHSHPESDLTQKVPKVSRAERMKRDVHRRRKGKKEKETMRPESPRVRQPNNESEASRHVEKPIDKSSCSSRAPSPSKRRGSVSHIEQRIQERHERQQEKLERQERQEKLERRGSGKGASGTPRRRDSGEEKTLQKEKNKNNKHRSSDENINRPRSTSPSKRTKVNKTRSNSSDASPASSLESVKELSDYKRSSPSYSQPSEGRKSSGAANDIIKHKDKRTDMDEAYVSLEEPVDDGIFSRSESMDSTNTVESDHTVRATDTSSDTIELTFASCTATDSEPKQAMEKPIQIQLSEKHELEVAKEEQTPNTETPPPQEEEEEKAATPGSIVELSAIHEEGEDERSVFARSVSTSSDIGSMMSENSEADKEDSSPSSSSTRQQETEHLAALTWKLRGRSMSMQPSDPPPFSHLHLCRSNSFNLGMPLGSFMASPWDDVCDGAISRALEMFKLNSKDLTKTAGRNFDERRPSLHSQ</sequence>
<feature type="region of interest" description="Disordered" evidence="6">
    <location>
        <begin position="109"/>
        <end position="149"/>
    </location>
</feature>
<dbReference type="Proteomes" id="UP000747542">
    <property type="component" value="Unassembled WGS sequence"/>
</dbReference>
<evidence type="ECO:0000256" key="5">
    <source>
        <dbReference type="ARBA" id="ARBA00022840"/>
    </source>
</evidence>
<dbReference type="Pfam" id="PF00069">
    <property type="entry name" value="Pkinase"/>
    <property type="match status" value="1"/>
</dbReference>
<comment type="caution">
    <text evidence="8">The sequence shown here is derived from an EMBL/GenBank/DDBJ whole genome shotgun (WGS) entry which is preliminary data.</text>
</comment>
<dbReference type="Gene3D" id="1.10.510.10">
    <property type="entry name" value="Transferase(Phosphotransferase) domain 1"/>
    <property type="match status" value="1"/>
</dbReference>
<feature type="compositionally biased region" description="Basic residues" evidence="6">
    <location>
        <begin position="462"/>
        <end position="471"/>
    </location>
</feature>
<organism evidence="8 9">
    <name type="scientific">Homarus americanus</name>
    <name type="common">American lobster</name>
    <dbReference type="NCBI Taxonomy" id="6706"/>
    <lineage>
        <taxon>Eukaryota</taxon>
        <taxon>Metazoa</taxon>
        <taxon>Ecdysozoa</taxon>
        <taxon>Arthropoda</taxon>
        <taxon>Crustacea</taxon>
        <taxon>Multicrustacea</taxon>
        <taxon>Malacostraca</taxon>
        <taxon>Eumalacostraca</taxon>
        <taxon>Eucarida</taxon>
        <taxon>Decapoda</taxon>
        <taxon>Pleocyemata</taxon>
        <taxon>Astacidea</taxon>
        <taxon>Nephropoidea</taxon>
        <taxon>Nephropidae</taxon>
        <taxon>Homarus</taxon>
    </lineage>
</organism>
<feature type="compositionally biased region" description="Low complexity" evidence="6">
    <location>
        <begin position="183"/>
        <end position="205"/>
    </location>
</feature>
<feature type="compositionally biased region" description="Basic and acidic residues" evidence="6">
    <location>
        <begin position="731"/>
        <end position="743"/>
    </location>
</feature>
<feature type="domain" description="Protein kinase" evidence="7">
    <location>
        <begin position="1"/>
        <end position="98"/>
    </location>
</feature>
<dbReference type="GO" id="GO:0035556">
    <property type="term" value="P:intracellular signal transduction"/>
    <property type="evidence" value="ECO:0007669"/>
    <property type="project" value="TreeGrafter"/>
</dbReference>
<feature type="region of interest" description="Disordered" evidence="6">
    <location>
        <begin position="170"/>
        <end position="230"/>
    </location>
</feature>
<evidence type="ECO:0000313" key="8">
    <source>
        <dbReference type="EMBL" id="KAG7161123.1"/>
    </source>
</evidence>
<dbReference type="GO" id="GO:0004674">
    <property type="term" value="F:protein serine/threonine kinase activity"/>
    <property type="evidence" value="ECO:0007669"/>
    <property type="project" value="UniProtKB-KW"/>
</dbReference>
<feature type="compositionally biased region" description="Polar residues" evidence="6">
    <location>
        <begin position="678"/>
        <end position="688"/>
    </location>
</feature>
<dbReference type="PROSITE" id="PS50011">
    <property type="entry name" value="PROTEIN_KINASE_DOM"/>
    <property type="match status" value="1"/>
</dbReference>
<feature type="compositionally biased region" description="Basic and acidic residues" evidence="6">
    <location>
        <begin position="561"/>
        <end position="589"/>
    </location>
</feature>
<dbReference type="SUPFAM" id="SSF56112">
    <property type="entry name" value="Protein kinase-like (PK-like)"/>
    <property type="match status" value="1"/>
</dbReference>
<keyword evidence="3" id="KW-0547">Nucleotide-binding</keyword>
<feature type="region of interest" description="Disordered" evidence="6">
    <location>
        <begin position="391"/>
        <end position="821"/>
    </location>
</feature>
<dbReference type="PANTHER" id="PTHR24342:SF12">
    <property type="entry name" value="DEATH-ASSOCIATED PROTEIN KINASE RELATED"/>
    <property type="match status" value="1"/>
</dbReference>
<feature type="compositionally biased region" description="Low complexity" evidence="6">
    <location>
        <begin position="503"/>
        <end position="513"/>
    </location>
</feature>
<reference evidence="8" key="1">
    <citation type="journal article" date="2021" name="Sci. Adv.">
        <title>The American lobster genome reveals insights on longevity, neural, and immune adaptations.</title>
        <authorList>
            <person name="Polinski J.M."/>
            <person name="Zimin A.V."/>
            <person name="Clark K.F."/>
            <person name="Kohn A.B."/>
            <person name="Sadowski N."/>
            <person name="Timp W."/>
            <person name="Ptitsyn A."/>
            <person name="Khanna P."/>
            <person name="Romanova D.Y."/>
            <person name="Williams P."/>
            <person name="Greenwood S.J."/>
            <person name="Moroz L.L."/>
            <person name="Walt D.R."/>
            <person name="Bodnar A.G."/>
        </authorList>
    </citation>
    <scope>NUCLEOTIDE SEQUENCE</scope>
    <source>
        <strain evidence="8">GMGI-L3</strain>
    </source>
</reference>
<dbReference type="GO" id="GO:0043065">
    <property type="term" value="P:positive regulation of apoptotic process"/>
    <property type="evidence" value="ECO:0007669"/>
    <property type="project" value="TreeGrafter"/>
</dbReference>
<keyword evidence="2" id="KW-0808">Transferase</keyword>
<feature type="compositionally biased region" description="Basic and acidic residues" evidence="6">
    <location>
        <begin position="472"/>
        <end position="483"/>
    </location>
</feature>
<dbReference type="GO" id="GO:0005634">
    <property type="term" value="C:nucleus"/>
    <property type="evidence" value="ECO:0007669"/>
    <property type="project" value="TreeGrafter"/>
</dbReference>
<keyword evidence="1" id="KW-0723">Serine/threonine-protein kinase</keyword>
<evidence type="ECO:0000259" key="7">
    <source>
        <dbReference type="PROSITE" id="PS50011"/>
    </source>
</evidence>
<dbReference type="InterPro" id="IPR011009">
    <property type="entry name" value="Kinase-like_dom_sf"/>
</dbReference>